<feature type="signal peptide" evidence="4">
    <location>
        <begin position="1"/>
        <end position="24"/>
    </location>
</feature>
<dbReference type="GO" id="GO:0042884">
    <property type="term" value="P:microcin transport"/>
    <property type="evidence" value="ECO:0007669"/>
    <property type="project" value="TreeGrafter"/>
</dbReference>
<dbReference type="GO" id="GO:1904680">
    <property type="term" value="F:peptide transmembrane transporter activity"/>
    <property type="evidence" value="ECO:0007669"/>
    <property type="project" value="TreeGrafter"/>
</dbReference>
<dbReference type="GO" id="GO:0043190">
    <property type="term" value="C:ATP-binding cassette (ABC) transporter complex"/>
    <property type="evidence" value="ECO:0007669"/>
    <property type="project" value="InterPro"/>
</dbReference>
<dbReference type="CDD" id="cd08497">
    <property type="entry name" value="MbnE-like"/>
    <property type="match status" value="1"/>
</dbReference>
<evidence type="ECO:0000256" key="2">
    <source>
        <dbReference type="ARBA" id="ARBA00005695"/>
    </source>
</evidence>
<dbReference type="GO" id="GO:0015833">
    <property type="term" value="P:peptide transport"/>
    <property type="evidence" value="ECO:0007669"/>
    <property type="project" value="TreeGrafter"/>
</dbReference>
<evidence type="ECO:0000259" key="5">
    <source>
        <dbReference type="Pfam" id="PF00496"/>
    </source>
</evidence>
<dbReference type="Pfam" id="PF00496">
    <property type="entry name" value="SBP_bac_5"/>
    <property type="match status" value="1"/>
</dbReference>
<dbReference type="InterPro" id="IPR000914">
    <property type="entry name" value="SBP_5_dom"/>
</dbReference>
<reference evidence="6 7" key="1">
    <citation type="journal article" date="2010" name="J. Bacteriol.">
        <title>Genome sequences of Oceanicola granulosus HTCC2516(T) and Oceanicola batsensis HTCC2597(TDelta).</title>
        <authorList>
            <person name="Thrash J.C."/>
            <person name="Cho J.C."/>
            <person name="Vergin K.L."/>
            <person name="Giovannoni S.J."/>
        </authorList>
    </citation>
    <scope>NUCLEOTIDE SEQUENCE [LARGE SCALE GENOMIC DNA]</scope>
    <source>
        <strain evidence="7">ATCC BAA-861 / DSM 15982 / KCTC 12143 / HTCC2516</strain>
    </source>
</reference>
<name>Q2CD22_OCEGH</name>
<dbReference type="PANTHER" id="PTHR30290:SF64">
    <property type="entry name" value="ABC TRANSPORTER PERIPLASMIC BINDING PROTEIN"/>
    <property type="match status" value="1"/>
</dbReference>
<dbReference type="eggNOG" id="COG4166">
    <property type="taxonomic scope" value="Bacteria"/>
</dbReference>
<organism evidence="6 7">
    <name type="scientific">Oceanicola granulosus (strain ATCC BAA-861 / DSM 15982 / KCTC 12143 / HTCC2516)</name>
    <dbReference type="NCBI Taxonomy" id="314256"/>
    <lineage>
        <taxon>Bacteria</taxon>
        <taxon>Pseudomonadati</taxon>
        <taxon>Pseudomonadota</taxon>
        <taxon>Alphaproteobacteria</taxon>
        <taxon>Rhodobacterales</taxon>
        <taxon>Roseobacteraceae</taxon>
        <taxon>Oceanicola</taxon>
    </lineage>
</organism>
<dbReference type="EMBL" id="AAOT01000026">
    <property type="protein sequence ID" value="EAR50554.1"/>
    <property type="molecule type" value="Genomic_DNA"/>
</dbReference>
<dbReference type="HOGENOM" id="CLU_023171_0_0_5"/>
<dbReference type="PANTHER" id="PTHR30290">
    <property type="entry name" value="PERIPLASMIC BINDING COMPONENT OF ABC TRANSPORTER"/>
    <property type="match status" value="1"/>
</dbReference>
<gene>
    <name evidence="6" type="ORF">OG2516_04421</name>
</gene>
<keyword evidence="7" id="KW-1185">Reference proteome</keyword>
<dbReference type="InterPro" id="IPR030678">
    <property type="entry name" value="Peptide/Ni-bd"/>
</dbReference>
<comment type="caution">
    <text evidence="6">The sequence shown here is derived from an EMBL/GenBank/DDBJ whole genome shotgun (WGS) entry which is preliminary data.</text>
</comment>
<keyword evidence="3 4" id="KW-0732">Signal</keyword>
<evidence type="ECO:0000256" key="3">
    <source>
        <dbReference type="ARBA" id="ARBA00022729"/>
    </source>
</evidence>
<evidence type="ECO:0000256" key="4">
    <source>
        <dbReference type="SAM" id="SignalP"/>
    </source>
</evidence>
<dbReference type="Gene3D" id="3.10.105.10">
    <property type="entry name" value="Dipeptide-binding Protein, Domain 3"/>
    <property type="match status" value="1"/>
</dbReference>
<feature type="domain" description="Solute-binding protein family 5" evidence="5">
    <location>
        <begin position="104"/>
        <end position="512"/>
    </location>
</feature>
<protein>
    <submittedName>
        <fullName evidence="6">Putative oligopeptide ABC transporter, periplasmic-binding protein</fullName>
    </submittedName>
</protein>
<dbReference type="PIRSF" id="PIRSF002741">
    <property type="entry name" value="MppA"/>
    <property type="match status" value="1"/>
</dbReference>
<evidence type="ECO:0000313" key="7">
    <source>
        <dbReference type="Proteomes" id="UP000003635"/>
    </source>
</evidence>
<dbReference type="AlphaFoldDB" id="Q2CD22"/>
<dbReference type="STRING" id="314256.OG2516_04421"/>
<dbReference type="Proteomes" id="UP000003635">
    <property type="component" value="Unassembled WGS sequence"/>
</dbReference>
<evidence type="ECO:0000313" key="6">
    <source>
        <dbReference type="EMBL" id="EAR50554.1"/>
    </source>
</evidence>
<dbReference type="Gene3D" id="3.40.190.10">
    <property type="entry name" value="Periplasmic binding protein-like II"/>
    <property type="match status" value="1"/>
</dbReference>
<dbReference type="RefSeq" id="WP_007254412.1">
    <property type="nucleotide sequence ID" value="NZ_CH724107.1"/>
</dbReference>
<sequence>MSPISFARTRLAAGLLAFAAGAGAAGAEPAHGIAMYGEPALPPGFEALPYANPDAPTGGRIVEANVGSFDSLNPYIRKGNTPWQIRFHVGETLMGRSLDEPFTLYGLLAETVETGPNREWVEFTLRPEAEFSDGTPVTVEDVIWSFETLGTEGHPRYAGFWAAVESIEQTGERSVRLTFNTDNRELALLAGMRPILKKAQFEGMDFAEEGDSVVPIASSPYVIDDYELGRYVSLKRNPDYWGFGVVPFRNGTYNIDEYRLEFFGDETAAFEAFKAGIVNTQREFNAGRWLERYDFPAIDEGLIVKSEIPHQRPTGMTGFVMNTRNPLFEDIRVRDALIHAFNFEAINESLSGGTQPRIQSYFSNSPLGMEPGAPAEGRVLEMLQQYDDLPEGAIEGYALPVSDGTLRNRGNIARAAELLEEAGWTVQDGVLKNEAGEPFEFEILLEQGVTEQTQFTDPYLEALERLGIFPTVASADSAQYKERTDNYEFDMTWFRRALSLSPGTEQYLYWGSEGADTVGGRNLMGVESAAIDGLIDTLLTSEETEDFYAAAKALDRVLTAGRYVIPTYEWTQSWIAHDKNLHYPEVIPIFGDWTNWQPDVWWYEES</sequence>
<accession>Q2CD22</accession>
<comment type="similarity">
    <text evidence="2">Belongs to the bacterial solute-binding protein 5 family.</text>
</comment>
<evidence type="ECO:0000256" key="1">
    <source>
        <dbReference type="ARBA" id="ARBA00004418"/>
    </source>
</evidence>
<feature type="chain" id="PRO_5004207481" evidence="4">
    <location>
        <begin position="25"/>
        <end position="606"/>
    </location>
</feature>
<proteinExistence type="inferred from homology"/>
<dbReference type="GO" id="GO:0030288">
    <property type="term" value="C:outer membrane-bounded periplasmic space"/>
    <property type="evidence" value="ECO:0007669"/>
    <property type="project" value="TreeGrafter"/>
</dbReference>
<dbReference type="SUPFAM" id="SSF53850">
    <property type="entry name" value="Periplasmic binding protein-like II"/>
    <property type="match status" value="1"/>
</dbReference>
<comment type="subcellular location">
    <subcellularLocation>
        <location evidence="1">Periplasm</location>
    </subcellularLocation>
</comment>
<dbReference type="InterPro" id="IPR039424">
    <property type="entry name" value="SBP_5"/>
</dbReference>